<evidence type="ECO:0000313" key="3">
    <source>
        <dbReference type="EMBL" id="QOD00540.1"/>
    </source>
</evidence>
<organism evidence="2 4">
    <name type="scientific">Pseudomonas putida</name>
    <name type="common">Arthrobacter siderocapsulatus</name>
    <dbReference type="NCBI Taxonomy" id="303"/>
    <lineage>
        <taxon>Bacteria</taxon>
        <taxon>Pseudomonadati</taxon>
        <taxon>Pseudomonadota</taxon>
        <taxon>Gammaproteobacteria</taxon>
        <taxon>Pseudomonadales</taxon>
        <taxon>Pseudomonadaceae</taxon>
        <taxon>Pseudomonas</taxon>
    </lineage>
</organism>
<dbReference type="EMBL" id="AP015029">
    <property type="protein sequence ID" value="BAW23117.1"/>
    <property type="molecule type" value="Genomic_DNA"/>
</dbReference>
<sequence>MLWWLEILAQYATSTGLAVLCIFVFWAYGLAFGSVYMRLLSGLLAAMLLTIAACPHGVDFALGKHLALGGPGALLLFIADAAGVITAVVVASFFFSPGRLQDEA</sequence>
<evidence type="ECO:0000313" key="2">
    <source>
        <dbReference type="EMBL" id="BAW23117.1"/>
    </source>
</evidence>
<dbReference type="EMBL" id="CP061723">
    <property type="protein sequence ID" value="QOD00540.1"/>
    <property type="molecule type" value="Genomic_DNA"/>
</dbReference>
<evidence type="ECO:0000313" key="5">
    <source>
        <dbReference type="Proteomes" id="UP000516786"/>
    </source>
</evidence>
<reference evidence="2 4" key="1">
    <citation type="submission" date="2015-11" db="EMBL/GenBank/DDBJ databases">
        <title>Complete genome sequencing of a biphenyl-degrading bacterium, Pseudomonas putida KF715 (=NBRC110667).</title>
        <authorList>
            <person name="Suenaga H."/>
            <person name="Fujihara N."/>
            <person name="Watanabe T."/>
            <person name="Hirose J."/>
            <person name="Kimura N."/>
            <person name="Yamazoe A."/>
            <person name="Hosoyama A."/>
            <person name="Shimodaira J."/>
            <person name="Furukawa K."/>
        </authorList>
    </citation>
    <scope>NUCLEOTIDE SEQUENCE [LARGE SCALE GENOMIC DNA]</scope>
    <source>
        <strain evidence="2 4">KF715</strain>
    </source>
</reference>
<keyword evidence="1" id="KW-0812">Transmembrane</keyword>
<feature type="transmembrane region" description="Helical" evidence="1">
    <location>
        <begin position="40"/>
        <end position="62"/>
    </location>
</feature>
<dbReference type="AlphaFoldDB" id="A0A1L7NCE7"/>
<feature type="transmembrane region" description="Helical" evidence="1">
    <location>
        <begin position="74"/>
        <end position="95"/>
    </location>
</feature>
<evidence type="ECO:0000313" key="4">
    <source>
        <dbReference type="Proteomes" id="UP000218731"/>
    </source>
</evidence>
<dbReference type="RefSeq" id="WP_016486684.1">
    <property type="nucleotide sequence ID" value="NZ_AP015029.1"/>
</dbReference>
<dbReference type="Proteomes" id="UP000516786">
    <property type="component" value="Chromosome"/>
</dbReference>
<reference evidence="3 5" key="2">
    <citation type="submission" date="2020-09" db="EMBL/GenBank/DDBJ databases">
        <title>Co-existence of a novel multidrug-resistance efflux pump with carbapenem resistance gene blaVIM-2 in one megaplasmid in Pseudomonas putida.</title>
        <authorList>
            <person name="Peng K."/>
            <person name="Li R."/>
        </authorList>
    </citation>
    <scope>NUCLEOTIDE SEQUENCE [LARGE SCALE GENOMIC DNA]</scope>
    <source>
        <strain evidence="3 5">ZXPA-20</strain>
    </source>
</reference>
<keyword evidence="1" id="KW-0472">Membrane</keyword>
<feature type="transmembrane region" description="Helical" evidence="1">
    <location>
        <begin position="7"/>
        <end position="28"/>
    </location>
</feature>
<gene>
    <name evidence="3" type="ORF">ID616_12985</name>
    <name evidence="2" type="ORF">KF715C_ch25440</name>
</gene>
<keyword evidence="1" id="KW-1133">Transmembrane helix</keyword>
<protein>
    <submittedName>
        <fullName evidence="2">Uncharacterized protein</fullName>
    </submittedName>
</protein>
<name>A0A1L7NCE7_PSEPU</name>
<dbReference type="Proteomes" id="UP000218731">
    <property type="component" value="Chromosome 1"/>
</dbReference>
<evidence type="ECO:0000256" key="1">
    <source>
        <dbReference type="SAM" id="Phobius"/>
    </source>
</evidence>
<proteinExistence type="predicted"/>
<accession>A0A1L7NCE7</accession>